<proteinExistence type="predicted"/>
<keyword evidence="1" id="KW-0812">Transmembrane</keyword>
<dbReference type="Pfam" id="PF22564">
    <property type="entry name" value="HAAS"/>
    <property type="match status" value="1"/>
</dbReference>
<evidence type="ECO:0000313" key="2">
    <source>
        <dbReference type="EMBL" id="TKC14891.1"/>
    </source>
</evidence>
<feature type="transmembrane region" description="Helical" evidence="1">
    <location>
        <begin position="184"/>
        <end position="204"/>
    </location>
</feature>
<dbReference type="RefSeq" id="WP_136833364.1">
    <property type="nucleotide sequence ID" value="NZ_SWBM01000007.1"/>
</dbReference>
<name>A0A4U1CYG5_9BACI</name>
<reference evidence="2 3" key="1">
    <citation type="journal article" date="2011" name="J. Microbiol.">
        <title>Bacillus kyonggiensis sp. nov., isolated from soil of a lettuce field.</title>
        <authorList>
            <person name="Dong K."/>
            <person name="Lee S."/>
        </authorList>
    </citation>
    <scope>NUCLEOTIDE SEQUENCE [LARGE SCALE GENOMIC DNA]</scope>
    <source>
        <strain evidence="2 3">NB22</strain>
    </source>
</reference>
<protein>
    <recommendedName>
        <fullName evidence="4">DUF1700 domain-containing protein</fullName>
    </recommendedName>
</protein>
<keyword evidence="1" id="KW-1133">Transmembrane helix</keyword>
<keyword evidence="1" id="KW-0472">Membrane</keyword>
<dbReference type="OrthoDB" id="2705958at2"/>
<dbReference type="AlphaFoldDB" id="A0A4U1CYG5"/>
<organism evidence="2 3">
    <name type="scientific">Robertmurraya kyonggiensis</name>
    <dbReference type="NCBI Taxonomy" id="1037680"/>
    <lineage>
        <taxon>Bacteria</taxon>
        <taxon>Bacillati</taxon>
        <taxon>Bacillota</taxon>
        <taxon>Bacilli</taxon>
        <taxon>Bacillales</taxon>
        <taxon>Bacillaceae</taxon>
        <taxon>Robertmurraya</taxon>
    </lineage>
</organism>
<dbReference type="Proteomes" id="UP000307756">
    <property type="component" value="Unassembled WGS sequence"/>
</dbReference>
<accession>A0A4U1CYG5</accession>
<feature type="transmembrane region" description="Helical" evidence="1">
    <location>
        <begin position="111"/>
        <end position="133"/>
    </location>
</feature>
<feature type="transmembrane region" description="Helical" evidence="1">
    <location>
        <begin position="153"/>
        <end position="172"/>
    </location>
</feature>
<dbReference type="EMBL" id="SWBM01000007">
    <property type="protein sequence ID" value="TKC14891.1"/>
    <property type="molecule type" value="Genomic_DNA"/>
</dbReference>
<evidence type="ECO:0000256" key="1">
    <source>
        <dbReference type="SAM" id="Phobius"/>
    </source>
</evidence>
<evidence type="ECO:0000313" key="3">
    <source>
        <dbReference type="Proteomes" id="UP000307756"/>
    </source>
</evidence>
<keyword evidence="3" id="KW-1185">Reference proteome</keyword>
<evidence type="ECO:0008006" key="4">
    <source>
        <dbReference type="Google" id="ProtNLM"/>
    </source>
</evidence>
<gene>
    <name evidence="2" type="ORF">FA727_20515</name>
</gene>
<feature type="transmembrane region" description="Helical" evidence="1">
    <location>
        <begin position="80"/>
        <end position="99"/>
    </location>
</feature>
<comment type="caution">
    <text evidence="2">The sequence shown here is derived from an EMBL/GenBank/DDBJ whole genome shotgun (WGS) entry which is preliminary data.</text>
</comment>
<sequence length="212" mass="24489">MELLKNEFLNELASHLGNHPEKESILMEYDAHLDELLISFYGQIEESDVREQVYSRFGAPEEISAMWKEELSVTPSNMKWLFIAVNILFFGGGGALTLAHNLLDWSWLTSLWNQLTSVPILIALIYMFFWALLGYEIGKGFGHKGKRLLRNTFLLALIPNLSLMILTVFKIIPHEWFRPLLTETFIMLCILFTIILYPVCLISYKWGKKASI</sequence>